<evidence type="ECO:0000256" key="1">
    <source>
        <dbReference type="ARBA" id="ARBA00004651"/>
    </source>
</evidence>
<dbReference type="PANTHER" id="PTHR24246:SF27">
    <property type="entry name" value="ADENOSINE RECEPTOR, ISOFORM A"/>
    <property type="match status" value="1"/>
</dbReference>
<evidence type="ECO:0000256" key="9">
    <source>
        <dbReference type="ARBA" id="ARBA00023224"/>
    </source>
</evidence>
<reference evidence="12 13" key="1">
    <citation type="submission" date="2022-05" db="EMBL/GenBank/DDBJ databases">
        <authorList>
            <consortium name="Genoscope - CEA"/>
            <person name="William W."/>
        </authorList>
    </citation>
    <scope>NUCLEOTIDE SEQUENCE [LARGE SCALE GENOMIC DNA]</scope>
</reference>
<feature type="domain" description="G-protein coupled receptors family 1 profile" evidence="11">
    <location>
        <begin position="25"/>
        <end position="250"/>
    </location>
</feature>
<evidence type="ECO:0000256" key="8">
    <source>
        <dbReference type="ARBA" id="ARBA00023180"/>
    </source>
</evidence>
<evidence type="ECO:0000256" key="5">
    <source>
        <dbReference type="ARBA" id="ARBA00023040"/>
    </source>
</evidence>
<dbReference type="InterPro" id="IPR017452">
    <property type="entry name" value="GPCR_Rhodpsn_7TM"/>
</dbReference>
<dbReference type="PRINTS" id="PR00237">
    <property type="entry name" value="GPCRRHODOPSN"/>
</dbReference>
<keyword evidence="13" id="KW-1185">Reference proteome</keyword>
<dbReference type="Pfam" id="PF00001">
    <property type="entry name" value="7tm_1"/>
    <property type="match status" value="1"/>
</dbReference>
<keyword evidence="7" id="KW-0675">Receptor</keyword>
<evidence type="ECO:0000313" key="12">
    <source>
        <dbReference type="EMBL" id="CAH3046642.1"/>
    </source>
</evidence>
<keyword evidence="2" id="KW-1003">Cell membrane</keyword>
<feature type="transmembrane region" description="Helical" evidence="10">
    <location>
        <begin position="75"/>
        <end position="98"/>
    </location>
</feature>
<comment type="subcellular location">
    <subcellularLocation>
        <location evidence="1">Cell membrane</location>
        <topology evidence="1">Multi-pass membrane protein</topology>
    </subcellularLocation>
</comment>
<keyword evidence="9" id="KW-0807">Transducer</keyword>
<dbReference type="PANTHER" id="PTHR24246">
    <property type="entry name" value="OLFACTORY RECEPTOR AND ADENOSINE RECEPTOR"/>
    <property type="match status" value="1"/>
</dbReference>
<dbReference type="Proteomes" id="UP001159405">
    <property type="component" value="Unassembled WGS sequence"/>
</dbReference>
<sequence length="261" mass="29860">MDFTKYWNIFWTLTFALTSVVITIGNLITTVIFLKQKLRKRPHFLLISLAIADLMVGAFAVPLYIAVGICTTKRLLILTFQCVDIFTGVLSIFTLASISLERMHAVLWPLRHRTLTSHFYTCVIGIPWILAHLGILARVLLYFYIISKLAFVVIILVSLTSPLLFTCVAYSLIWRKQKTRPHLARQAHQDDCLTKTLFIVSGSFVVTWLPSHIMNIIASFCTPCQGWPFVVFHLMKLLQFGNSFVNVVIYPFRIAEYKEAL</sequence>
<evidence type="ECO:0000256" key="7">
    <source>
        <dbReference type="ARBA" id="ARBA00023170"/>
    </source>
</evidence>
<protein>
    <recommendedName>
        <fullName evidence="11">G-protein coupled receptors family 1 profile domain-containing protein</fullName>
    </recommendedName>
</protein>
<dbReference type="PROSITE" id="PS50262">
    <property type="entry name" value="G_PROTEIN_RECEP_F1_2"/>
    <property type="match status" value="1"/>
</dbReference>
<feature type="transmembrane region" description="Helical" evidence="10">
    <location>
        <begin position="6"/>
        <end position="34"/>
    </location>
</feature>
<dbReference type="EMBL" id="CALNXK010000014">
    <property type="protein sequence ID" value="CAH3046642.1"/>
    <property type="molecule type" value="Genomic_DNA"/>
</dbReference>
<feature type="transmembrane region" description="Helical" evidence="10">
    <location>
        <begin position="151"/>
        <end position="172"/>
    </location>
</feature>
<keyword evidence="6 10" id="KW-0472">Membrane</keyword>
<dbReference type="SUPFAM" id="SSF81321">
    <property type="entry name" value="Family A G protein-coupled receptor-like"/>
    <property type="match status" value="1"/>
</dbReference>
<proteinExistence type="predicted"/>
<organism evidence="12 13">
    <name type="scientific">Porites lobata</name>
    <dbReference type="NCBI Taxonomy" id="104759"/>
    <lineage>
        <taxon>Eukaryota</taxon>
        <taxon>Metazoa</taxon>
        <taxon>Cnidaria</taxon>
        <taxon>Anthozoa</taxon>
        <taxon>Hexacorallia</taxon>
        <taxon>Scleractinia</taxon>
        <taxon>Fungiina</taxon>
        <taxon>Poritidae</taxon>
        <taxon>Porites</taxon>
    </lineage>
</organism>
<accession>A0ABN8NDN8</accession>
<feature type="transmembrane region" description="Helical" evidence="10">
    <location>
        <begin position="46"/>
        <end position="69"/>
    </location>
</feature>
<evidence type="ECO:0000259" key="11">
    <source>
        <dbReference type="PROSITE" id="PS50262"/>
    </source>
</evidence>
<evidence type="ECO:0000313" key="13">
    <source>
        <dbReference type="Proteomes" id="UP001159405"/>
    </source>
</evidence>
<evidence type="ECO:0000256" key="4">
    <source>
        <dbReference type="ARBA" id="ARBA00022989"/>
    </source>
</evidence>
<evidence type="ECO:0000256" key="3">
    <source>
        <dbReference type="ARBA" id="ARBA00022692"/>
    </source>
</evidence>
<gene>
    <name evidence="12" type="ORF">PLOB_00008218</name>
</gene>
<dbReference type="InterPro" id="IPR000276">
    <property type="entry name" value="GPCR_Rhodpsn"/>
</dbReference>
<dbReference type="SMART" id="SM01381">
    <property type="entry name" value="7TM_GPCR_Srsx"/>
    <property type="match status" value="1"/>
</dbReference>
<keyword evidence="4 10" id="KW-1133">Transmembrane helix</keyword>
<feature type="non-terminal residue" evidence="12">
    <location>
        <position position="261"/>
    </location>
</feature>
<evidence type="ECO:0000256" key="6">
    <source>
        <dbReference type="ARBA" id="ARBA00023136"/>
    </source>
</evidence>
<keyword evidence="3 10" id="KW-0812">Transmembrane</keyword>
<evidence type="ECO:0000256" key="2">
    <source>
        <dbReference type="ARBA" id="ARBA00022475"/>
    </source>
</evidence>
<feature type="transmembrane region" description="Helical" evidence="10">
    <location>
        <begin position="119"/>
        <end position="145"/>
    </location>
</feature>
<dbReference type="Gene3D" id="1.20.1070.10">
    <property type="entry name" value="Rhodopsin 7-helix transmembrane proteins"/>
    <property type="match status" value="1"/>
</dbReference>
<keyword evidence="8" id="KW-0325">Glycoprotein</keyword>
<name>A0ABN8NDN8_9CNID</name>
<comment type="caution">
    <text evidence="12">The sequence shown here is derived from an EMBL/GenBank/DDBJ whole genome shotgun (WGS) entry which is preliminary data.</text>
</comment>
<feature type="transmembrane region" description="Helical" evidence="10">
    <location>
        <begin position="192"/>
        <end position="210"/>
    </location>
</feature>
<keyword evidence="5" id="KW-0297">G-protein coupled receptor</keyword>
<evidence type="ECO:0000256" key="10">
    <source>
        <dbReference type="SAM" id="Phobius"/>
    </source>
</evidence>